<feature type="region of interest" description="Disordered" evidence="1">
    <location>
        <begin position="49"/>
        <end position="98"/>
    </location>
</feature>
<evidence type="ECO:0000313" key="2">
    <source>
        <dbReference type="Proteomes" id="UP000492821"/>
    </source>
</evidence>
<feature type="compositionally biased region" description="Low complexity" evidence="1">
    <location>
        <begin position="83"/>
        <end position="94"/>
    </location>
</feature>
<keyword evidence="2" id="KW-1185">Reference proteome</keyword>
<proteinExistence type="predicted"/>
<organism evidence="2 3">
    <name type="scientific">Panagrellus redivivus</name>
    <name type="common">Microworm</name>
    <dbReference type="NCBI Taxonomy" id="6233"/>
    <lineage>
        <taxon>Eukaryota</taxon>
        <taxon>Metazoa</taxon>
        <taxon>Ecdysozoa</taxon>
        <taxon>Nematoda</taxon>
        <taxon>Chromadorea</taxon>
        <taxon>Rhabditida</taxon>
        <taxon>Tylenchina</taxon>
        <taxon>Panagrolaimomorpha</taxon>
        <taxon>Panagrolaimoidea</taxon>
        <taxon>Panagrolaimidae</taxon>
        <taxon>Panagrellus</taxon>
    </lineage>
</organism>
<dbReference type="WBParaSite" id="Pan_g20265.t1">
    <property type="protein sequence ID" value="Pan_g20265.t1"/>
    <property type="gene ID" value="Pan_g20265"/>
</dbReference>
<name>A0A7E4ZVL2_PANRE</name>
<reference evidence="2" key="1">
    <citation type="journal article" date="2013" name="Genetics">
        <title>The draft genome and transcriptome of Panagrellus redivivus are shaped by the harsh demands of a free-living lifestyle.</title>
        <authorList>
            <person name="Srinivasan J."/>
            <person name="Dillman A.R."/>
            <person name="Macchietto M.G."/>
            <person name="Heikkinen L."/>
            <person name="Lakso M."/>
            <person name="Fracchia K.M."/>
            <person name="Antoshechkin I."/>
            <person name="Mortazavi A."/>
            <person name="Wong G."/>
            <person name="Sternberg P.W."/>
        </authorList>
    </citation>
    <scope>NUCLEOTIDE SEQUENCE [LARGE SCALE GENOMIC DNA]</scope>
    <source>
        <strain evidence="2">MT8872</strain>
    </source>
</reference>
<reference evidence="3" key="2">
    <citation type="submission" date="2020-10" db="UniProtKB">
        <authorList>
            <consortium name="WormBaseParasite"/>
        </authorList>
    </citation>
    <scope>IDENTIFICATION</scope>
</reference>
<protein>
    <submittedName>
        <fullName evidence="3">Uncharacterized protein</fullName>
    </submittedName>
</protein>
<accession>A0A7E4ZVL2</accession>
<dbReference type="Proteomes" id="UP000492821">
    <property type="component" value="Unassembled WGS sequence"/>
</dbReference>
<feature type="region of interest" description="Disordered" evidence="1">
    <location>
        <begin position="1"/>
        <end position="24"/>
    </location>
</feature>
<evidence type="ECO:0000256" key="1">
    <source>
        <dbReference type="SAM" id="MobiDB-lite"/>
    </source>
</evidence>
<evidence type="ECO:0000313" key="3">
    <source>
        <dbReference type="WBParaSite" id="Pan_g20265.t1"/>
    </source>
</evidence>
<feature type="compositionally biased region" description="Basic and acidic residues" evidence="1">
    <location>
        <begin position="68"/>
        <end position="82"/>
    </location>
</feature>
<dbReference type="AlphaFoldDB" id="A0A7E4ZVL2"/>
<feature type="compositionally biased region" description="Polar residues" evidence="1">
    <location>
        <begin position="56"/>
        <end position="67"/>
    </location>
</feature>
<sequence>MEAREAKRGVAKQPSFGFVPPEVSQESRYLLKKPGFNLVRPLRTAIDDAIGKTRKMSQQSTSPTKVNPENHESEHSEPRQERSPSTSSNTSAQSLPRSTATFLELDVCSLDKMFQQTRRNGRLSQIVGGYYP</sequence>